<sequence length="62" mass="6756">FKRADVSSVLTVCASLMSVQQLAALYGGMPPPYEAAGVRLAAYQLFTDVIQWWGRGEVYVCA</sequence>
<comment type="caution">
    <text evidence="2">The sequence shown here is derived from an EMBL/GenBank/DDBJ whole genome shotgun (WGS) entry which is preliminary data.</text>
</comment>
<gene>
    <name evidence="2" type="ORF">TSOC_014210</name>
</gene>
<feature type="non-terminal residue" evidence="2">
    <location>
        <position position="1"/>
    </location>
</feature>
<feature type="signal peptide" evidence="1">
    <location>
        <begin position="1"/>
        <end position="24"/>
    </location>
</feature>
<evidence type="ECO:0000313" key="3">
    <source>
        <dbReference type="Proteomes" id="UP000236333"/>
    </source>
</evidence>
<dbReference type="Proteomes" id="UP000236333">
    <property type="component" value="Unassembled WGS sequence"/>
</dbReference>
<keyword evidence="1" id="KW-0732">Signal</keyword>
<feature type="chain" id="PRO_5014352468" evidence="1">
    <location>
        <begin position="25"/>
        <end position="62"/>
    </location>
</feature>
<accession>A0A2J7ZI97</accession>
<proteinExistence type="predicted"/>
<dbReference type="OrthoDB" id="2215036at2759"/>
<protein>
    <submittedName>
        <fullName evidence="2">Uncharacterized protein</fullName>
    </submittedName>
</protein>
<evidence type="ECO:0000256" key="1">
    <source>
        <dbReference type="SAM" id="SignalP"/>
    </source>
</evidence>
<name>A0A2J7ZI97_9CHLO</name>
<dbReference type="EMBL" id="PGGS01001832">
    <property type="protein sequence ID" value="PNG99992.1"/>
    <property type="molecule type" value="Genomic_DNA"/>
</dbReference>
<keyword evidence="3" id="KW-1185">Reference proteome</keyword>
<reference evidence="2 3" key="1">
    <citation type="journal article" date="2017" name="Mol. Biol. Evol.">
        <title>The 4-celled Tetrabaena socialis nuclear genome reveals the essential components for genetic control of cell number at the origin of multicellularity in the volvocine lineage.</title>
        <authorList>
            <person name="Featherston J."/>
            <person name="Arakaki Y."/>
            <person name="Hanschen E.R."/>
            <person name="Ferris P.J."/>
            <person name="Michod R.E."/>
            <person name="Olson B.J.S.C."/>
            <person name="Nozaki H."/>
            <person name="Durand P.M."/>
        </authorList>
    </citation>
    <scope>NUCLEOTIDE SEQUENCE [LARGE SCALE GENOMIC DNA]</scope>
    <source>
        <strain evidence="2 3">NIES-571</strain>
    </source>
</reference>
<organism evidence="2 3">
    <name type="scientific">Tetrabaena socialis</name>
    <dbReference type="NCBI Taxonomy" id="47790"/>
    <lineage>
        <taxon>Eukaryota</taxon>
        <taxon>Viridiplantae</taxon>
        <taxon>Chlorophyta</taxon>
        <taxon>core chlorophytes</taxon>
        <taxon>Chlorophyceae</taxon>
        <taxon>CS clade</taxon>
        <taxon>Chlamydomonadales</taxon>
        <taxon>Tetrabaenaceae</taxon>
        <taxon>Tetrabaena</taxon>
    </lineage>
</organism>
<evidence type="ECO:0000313" key="2">
    <source>
        <dbReference type="EMBL" id="PNG99992.1"/>
    </source>
</evidence>
<dbReference type="AlphaFoldDB" id="A0A2J7ZI97"/>